<dbReference type="RefSeq" id="WP_165888559.1">
    <property type="nucleotide sequence ID" value="NZ_CP015030.1"/>
</dbReference>
<gene>
    <name evidence="1" type="ORF">A4G16_02435</name>
</gene>
<evidence type="ECO:0000313" key="1">
    <source>
        <dbReference type="EMBL" id="QIM66310.1"/>
    </source>
</evidence>
<dbReference type="AlphaFoldDB" id="A0A6G8JGJ4"/>
<dbReference type="EMBL" id="CP015030">
    <property type="protein sequence ID" value="QIM66310.1"/>
    <property type="molecule type" value="Genomic_DNA"/>
</dbReference>
<accession>A0A6G8JGJ4</accession>
<dbReference type="KEGG" id="mgra:A4G16_02435"/>
<organism evidence="1 2">
    <name type="scientific">Mannheimia granulomatis</name>
    <dbReference type="NCBI Taxonomy" id="85402"/>
    <lineage>
        <taxon>Bacteria</taxon>
        <taxon>Pseudomonadati</taxon>
        <taxon>Pseudomonadota</taxon>
        <taxon>Gammaproteobacteria</taxon>
        <taxon>Pasteurellales</taxon>
        <taxon>Pasteurellaceae</taxon>
        <taxon>Mannheimia</taxon>
    </lineage>
</organism>
<evidence type="ECO:0000313" key="2">
    <source>
        <dbReference type="Proteomes" id="UP000501366"/>
    </source>
</evidence>
<protein>
    <submittedName>
        <fullName evidence="1">Uncharacterized protein</fullName>
    </submittedName>
</protein>
<dbReference type="Proteomes" id="UP000501366">
    <property type="component" value="Chromosome"/>
</dbReference>
<sequence length="78" mass="8975">MMNFLHSSTKNNDIAPAELLDNRKYIILKYLSVFKDWNVVQESKGGVSKLDAQTIFNYEVKYGKTDPLKLIIVEVPEI</sequence>
<name>A0A6G8JGJ4_9PAST</name>
<proteinExistence type="predicted"/>
<reference evidence="1 2" key="1">
    <citation type="submission" date="2016-03" db="EMBL/GenBank/DDBJ databases">
        <authorList>
            <person name="Bojesen A.M."/>
            <person name="Planet P."/>
            <person name="Hansen M.J."/>
        </authorList>
    </citation>
    <scope>NUCLEOTIDE SEQUENCE [LARGE SCALE GENOMIC DNA]</scope>
    <source>
        <strain evidence="1 2">B 234/94</strain>
    </source>
</reference>